<dbReference type="PANTHER" id="PTHR43281">
    <property type="entry name" value="FARNESYL DIPHOSPHATE SYNTHASE"/>
    <property type="match status" value="1"/>
</dbReference>
<dbReference type="InterPro" id="IPR033749">
    <property type="entry name" value="Polyprenyl_synt_CS"/>
</dbReference>
<evidence type="ECO:0000256" key="6">
    <source>
        <dbReference type="ARBA" id="ARBA00022723"/>
    </source>
</evidence>
<dbReference type="InterPro" id="IPR053378">
    <property type="entry name" value="Prenyl_diphosphate_synthase"/>
</dbReference>
<dbReference type="InterPro" id="IPR000092">
    <property type="entry name" value="Polyprenyl_synt"/>
</dbReference>
<gene>
    <name evidence="13" type="ORF">caldi_09760</name>
</gene>
<dbReference type="FunFam" id="1.10.600.10:FF:000001">
    <property type="entry name" value="Geranylgeranyl diphosphate synthase"/>
    <property type="match status" value="1"/>
</dbReference>
<dbReference type="GO" id="GO:0016114">
    <property type="term" value="P:terpenoid biosynthetic process"/>
    <property type="evidence" value="ECO:0007669"/>
    <property type="project" value="UniProtKB-ARBA"/>
</dbReference>
<dbReference type="EC" id="2.5.1.10" evidence="3"/>
<dbReference type="SFLD" id="SFLDS00005">
    <property type="entry name" value="Isoprenoid_Synthase_Type_I"/>
    <property type="match status" value="1"/>
</dbReference>
<organism evidence="13 14">
    <name type="scientific">Caldinitratiruptor microaerophilus</name>
    <dbReference type="NCBI Taxonomy" id="671077"/>
    <lineage>
        <taxon>Bacteria</taxon>
        <taxon>Bacillati</taxon>
        <taxon>Bacillota</taxon>
        <taxon>Clostridia</taxon>
        <taxon>Eubacteriales</taxon>
        <taxon>Symbiobacteriaceae</taxon>
        <taxon>Caldinitratiruptor</taxon>
    </lineage>
</organism>
<keyword evidence="6" id="KW-0479">Metal-binding</keyword>
<dbReference type="Proteomes" id="UP001163687">
    <property type="component" value="Chromosome"/>
</dbReference>
<evidence type="ECO:0000313" key="13">
    <source>
        <dbReference type="EMBL" id="BDG59886.1"/>
    </source>
</evidence>
<dbReference type="SFLD" id="SFLDG01017">
    <property type="entry name" value="Polyprenyl_Transferase_Like"/>
    <property type="match status" value="1"/>
</dbReference>
<protein>
    <recommendedName>
        <fullName evidence="4">Farnesyl diphosphate synthase</fullName>
        <ecNumber evidence="3">2.5.1.10</ecNumber>
    </recommendedName>
    <alternativeName>
        <fullName evidence="10">(2E,6E)-farnesyl diphosphate synthase</fullName>
    </alternativeName>
    <alternativeName>
        <fullName evidence="9">Geranyltranstransferase</fullName>
    </alternativeName>
</protein>
<evidence type="ECO:0000313" key="14">
    <source>
        <dbReference type="Proteomes" id="UP001163687"/>
    </source>
</evidence>
<evidence type="ECO:0000256" key="9">
    <source>
        <dbReference type="ARBA" id="ARBA00032380"/>
    </source>
</evidence>
<comment type="cofactor">
    <cofactor evidence="1">
        <name>Mg(2+)</name>
        <dbReference type="ChEBI" id="CHEBI:18420"/>
    </cofactor>
</comment>
<comment type="similarity">
    <text evidence="2 12">Belongs to the FPP/GGPP synthase family.</text>
</comment>
<evidence type="ECO:0000256" key="7">
    <source>
        <dbReference type="ARBA" id="ARBA00022842"/>
    </source>
</evidence>
<keyword evidence="5 12" id="KW-0808">Transferase</keyword>
<dbReference type="PROSITE" id="PS00444">
    <property type="entry name" value="POLYPRENYL_SYNTHASE_2"/>
    <property type="match status" value="1"/>
</dbReference>
<dbReference type="SUPFAM" id="SSF48576">
    <property type="entry name" value="Terpenoid synthases"/>
    <property type="match status" value="1"/>
</dbReference>
<dbReference type="GO" id="GO:0046872">
    <property type="term" value="F:metal ion binding"/>
    <property type="evidence" value="ECO:0007669"/>
    <property type="project" value="UniProtKB-KW"/>
</dbReference>
<evidence type="ECO:0000256" key="10">
    <source>
        <dbReference type="ARBA" id="ARBA00032873"/>
    </source>
</evidence>
<dbReference type="CDD" id="cd00685">
    <property type="entry name" value="Trans_IPPS_HT"/>
    <property type="match status" value="1"/>
</dbReference>
<comment type="catalytic activity">
    <reaction evidence="11">
        <text>isopentenyl diphosphate + (2E)-geranyl diphosphate = (2E,6E)-farnesyl diphosphate + diphosphate</text>
        <dbReference type="Rhea" id="RHEA:19361"/>
        <dbReference type="ChEBI" id="CHEBI:33019"/>
        <dbReference type="ChEBI" id="CHEBI:58057"/>
        <dbReference type="ChEBI" id="CHEBI:128769"/>
        <dbReference type="ChEBI" id="CHEBI:175763"/>
        <dbReference type="EC" id="2.5.1.10"/>
    </reaction>
</comment>
<dbReference type="PANTHER" id="PTHR43281:SF1">
    <property type="entry name" value="FARNESYL DIPHOSPHATE SYNTHASE"/>
    <property type="match status" value="1"/>
</dbReference>
<evidence type="ECO:0000256" key="2">
    <source>
        <dbReference type="ARBA" id="ARBA00006706"/>
    </source>
</evidence>
<evidence type="ECO:0000256" key="1">
    <source>
        <dbReference type="ARBA" id="ARBA00001946"/>
    </source>
</evidence>
<dbReference type="NCBIfam" id="NF045485">
    <property type="entry name" value="FPPsyn"/>
    <property type="match status" value="1"/>
</dbReference>
<evidence type="ECO:0000256" key="4">
    <source>
        <dbReference type="ARBA" id="ARBA00015100"/>
    </source>
</evidence>
<dbReference type="PROSITE" id="PS00723">
    <property type="entry name" value="POLYPRENYL_SYNTHASE_1"/>
    <property type="match status" value="1"/>
</dbReference>
<evidence type="ECO:0000256" key="8">
    <source>
        <dbReference type="ARBA" id="ARBA00023229"/>
    </source>
</evidence>
<name>A0AA35G7A3_9FIRM</name>
<sequence>MTSRTLAEVLAESAARVEAALERYLGPEAGPPRLVEAMRYSLLGGGKRLRPFLVLTAAEVCGGDPEAALPAACAVEMVHTYSLIHDDLPCMDDDDFRRGRPSAHRVFGEGLAVLAGDALLTLAFEVMAGLEGDPRVGPGRAIRAVAELARAAGPAGMVGGQVLDLEWEGRDAPVAVLEDLDRRKTGALIAGSLRIGAIVAGASPAQEQALTAYGLHLGLAFQIQDDILDVVGDPAVLGKQAGSDERQAKSTYVRALGLEGARARARAAAQAATEALAPLGPGARVLAELAAYVIERER</sequence>
<dbReference type="RefSeq" id="WP_264843970.1">
    <property type="nucleotide sequence ID" value="NZ_AP025628.1"/>
</dbReference>
<dbReference type="GO" id="GO:0005737">
    <property type="term" value="C:cytoplasm"/>
    <property type="evidence" value="ECO:0007669"/>
    <property type="project" value="UniProtKB-ARBA"/>
</dbReference>
<evidence type="ECO:0000256" key="3">
    <source>
        <dbReference type="ARBA" id="ARBA00012439"/>
    </source>
</evidence>
<evidence type="ECO:0000256" key="11">
    <source>
        <dbReference type="ARBA" id="ARBA00049399"/>
    </source>
</evidence>
<keyword evidence="8" id="KW-0414">Isoprene biosynthesis</keyword>
<reference evidence="13" key="1">
    <citation type="submission" date="2022-03" db="EMBL/GenBank/DDBJ databases">
        <title>Complete genome sequence of Caldinitratiruptor microaerophilus.</title>
        <authorList>
            <person name="Mukaiyama R."/>
            <person name="Nishiyama T."/>
            <person name="Ueda K."/>
        </authorList>
    </citation>
    <scope>NUCLEOTIDE SEQUENCE</scope>
    <source>
        <strain evidence="13">JCM 16183</strain>
    </source>
</reference>
<dbReference type="GO" id="GO:0004337">
    <property type="term" value="F:(2E,6E)-farnesyl diphosphate synthase activity"/>
    <property type="evidence" value="ECO:0007669"/>
    <property type="project" value="UniProtKB-EC"/>
</dbReference>
<dbReference type="KEGG" id="cmic:caldi_09760"/>
<keyword evidence="7" id="KW-0460">Magnesium</keyword>
<evidence type="ECO:0000256" key="5">
    <source>
        <dbReference type="ARBA" id="ARBA00022679"/>
    </source>
</evidence>
<dbReference type="EMBL" id="AP025628">
    <property type="protein sequence ID" value="BDG59886.1"/>
    <property type="molecule type" value="Genomic_DNA"/>
</dbReference>
<accession>A0AA35G7A3</accession>
<keyword evidence="14" id="KW-1185">Reference proteome</keyword>
<dbReference type="Pfam" id="PF00348">
    <property type="entry name" value="polyprenyl_synt"/>
    <property type="match status" value="1"/>
</dbReference>
<proteinExistence type="inferred from homology"/>
<evidence type="ECO:0000256" key="12">
    <source>
        <dbReference type="RuleBase" id="RU004466"/>
    </source>
</evidence>
<dbReference type="Gene3D" id="1.10.600.10">
    <property type="entry name" value="Farnesyl Diphosphate Synthase"/>
    <property type="match status" value="1"/>
</dbReference>
<dbReference type="AlphaFoldDB" id="A0AA35G7A3"/>
<dbReference type="InterPro" id="IPR008949">
    <property type="entry name" value="Isoprenoid_synthase_dom_sf"/>
</dbReference>